<sequence>MPDGLWALLFGWVLVVQPVQAPTVVEPASAPRFPVVGATDFGRFHHDYPATDVFARCGTRVVSPADGTVLEVSRTDTWDPATDRGADRGGRSFSVRGADGVRYYGSHLSAVRPGLRAGTVLRAGDPVGRVGNSGDARGIACHLHFGLSPVCRGTGDWRVRRGVVPPYRFLRSWQRGGHLDPAPAVRRWRAAHGCRG</sequence>
<accession>A0A975SVM6</accession>
<feature type="domain" description="M23ase beta-sheet core" evidence="1">
    <location>
        <begin position="50"/>
        <end position="147"/>
    </location>
</feature>
<evidence type="ECO:0000313" key="3">
    <source>
        <dbReference type="Proteomes" id="UP000683575"/>
    </source>
</evidence>
<dbReference type="AlphaFoldDB" id="A0A975SVM6"/>
<dbReference type="RefSeq" id="WP_216937918.1">
    <property type="nucleotide sequence ID" value="NZ_CP077062.1"/>
</dbReference>
<dbReference type="InterPro" id="IPR050570">
    <property type="entry name" value="Cell_wall_metabolism_enzyme"/>
</dbReference>
<gene>
    <name evidence="2" type="ORF">KRR39_14495</name>
</gene>
<name>A0A975SVM6_9ACTN</name>
<dbReference type="GO" id="GO:0004222">
    <property type="term" value="F:metalloendopeptidase activity"/>
    <property type="evidence" value="ECO:0007669"/>
    <property type="project" value="TreeGrafter"/>
</dbReference>
<proteinExistence type="predicted"/>
<dbReference type="PANTHER" id="PTHR21666">
    <property type="entry name" value="PEPTIDASE-RELATED"/>
    <property type="match status" value="1"/>
</dbReference>
<organism evidence="2 3">
    <name type="scientific">Nocardioides panacis</name>
    <dbReference type="NCBI Taxonomy" id="2849501"/>
    <lineage>
        <taxon>Bacteria</taxon>
        <taxon>Bacillati</taxon>
        <taxon>Actinomycetota</taxon>
        <taxon>Actinomycetes</taxon>
        <taxon>Propionibacteriales</taxon>
        <taxon>Nocardioidaceae</taxon>
        <taxon>Nocardioides</taxon>
    </lineage>
</organism>
<dbReference type="InterPro" id="IPR016047">
    <property type="entry name" value="M23ase_b-sheet_dom"/>
</dbReference>
<protein>
    <submittedName>
        <fullName evidence="2">M23 family metallopeptidase</fullName>
    </submittedName>
</protein>
<dbReference type="EMBL" id="CP077062">
    <property type="protein sequence ID" value="QWZ06745.1"/>
    <property type="molecule type" value="Genomic_DNA"/>
</dbReference>
<dbReference type="PANTHER" id="PTHR21666:SF270">
    <property type="entry name" value="MUREIN HYDROLASE ACTIVATOR ENVC"/>
    <property type="match status" value="1"/>
</dbReference>
<dbReference type="CDD" id="cd12797">
    <property type="entry name" value="M23_peptidase"/>
    <property type="match status" value="1"/>
</dbReference>
<dbReference type="Pfam" id="PF01551">
    <property type="entry name" value="Peptidase_M23"/>
    <property type="match status" value="1"/>
</dbReference>
<dbReference type="Proteomes" id="UP000683575">
    <property type="component" value="Chromosome"/>
</dbReference>
<evidence type="ECO:0000259" key="1">
    <source>
        <dbReference type="Pfam" id="PF01551"/>
    </source>
</evidence>
<evidence type="ECO:0000313" key="2">
    <source>
        <dbReference type="EMBL" id="QWZ06745.1"/>
    </source>
</evidence>
<keyword evidence="3" id="KW-1185">Reference proteome</keyword>
<dbReference type="KEGG" id="nps:KRR39_14495"/>
<reference evidence="2" key="1">
    <citation type="submission" date="2021-06" db="EMBL/GenBank/DDBJ databases">
        <title>Complete genome sequence of Nocardioides sp. G188.</title>
        <authorList>
            <person name="Im W.-T."/>
        </authorList>
    </citation>
    <scope>NUCLEOTIDE SEQUENCE</scope>
    <source>
        <strain evidence="2">G188</strain>
    </source>
</reference>